<feature type="repeat" description="ANK" evidence="3">
    <location>
        <begin position="161"/>
        <end position="193"/>
    </location>
</feature>
<evidence type="ECO:0000256" key="1">
    <source>
        <dbReference type="ARBA" id="ARBA00022737"/>
    </source>
</evidence>
<keyword evidence="1" id="KW-0677">Repeat</keyword>
<evidence type="ECO:0000313" key="5">
    <source>
        <dbReference type="Proteomes" id="UP000254893"/>
    </source>
</evidence>
<feature type="repeat" description="ANK" evidence="3">
    <location>
        <begin position="93"/>
        <end position="125"/>
    </location>
</feature>
<name>A0A380BHY5_SPHSI</name>
<feature type="repeat" description="ANK" evidence="3">
    <location>
        <begin position="128"/>
        <end position="160"/>
    </location>
</feature>
<evidence type="ECO:0000256" key="3">
    <source>
        <dbReference type="PROSITE-ProRule" id="PRU00023"/>
    </source>
</evidence>
<dbReference type="PANTHER" id="PTHR24198:SF165">
    <property type="entry name" value="ANKYRIN REPEAT-CONTAINING PROTEIN-RELATED"/>
    <property type="match status" value="1"/>
</dbReference>
<organism evidence="4 5">
    <name type="scientific">Sphingobacterium spiritivorum</name>
    <name type="common">Flavobacterium spiritivorum</name>
    <dbReference type="NCBI Taxonomy" id="258"/>
    <lineage>
        <taxon>Bacteria</taxon>
        <taxon>Pseudomonadati</taxon>
        <taxon>Bacteroidota</taxon>
        <taxon>Sphingobacteriia</taxon>
        <taxon>Sphingobacteriales</taxon>
        <taxon>Sphingobacteriaceae</taxon>
        <taxon>Sphingobacterium</taxon>
    </lineage>
</organism>
<dbReference type="Pfam" id="PF12796">
    <property type="entry name" value="Ank_2"/>
    <property type="match status" value="2"/>
</dbReference>
<dbReference type="InterPro" id="IPR002110">
    <property type="entry name" value="Ankyrin_rpt"/>
</dbReference>
<dbReference type="RefSeq" id="WP_115169149.1">
    <property type="nucleotide sequence ID" value="NZ_UGYW01000002.1"/>
</dbReference>
<dbReference type="Gene3D" id="1.25.40.20">
    <property type="entry name" value="Ankyrin repeat-containing domain"/>
    <property type="match status" value="2"/>
</dbReference>
<dbReference type="PROSITE" id="PS50088">
    <property type="entry name" value="ANK_REPEAT"/>
    <property type="match status" value="3"/>
</dbReference>
<dbReference type="PROSITE" id="PS50297">
    <property type="entry name" value="ANK_REP_REGION"/>
    <property type="match status" value="3"/>
</dbReference>
<dbReference type="AlphaFoldDB" id="A0A380BHY5"/>
<dbReference type="SMART" id="SM00248">
    <property type="entry name" value="ANK"/>
    <property type="match status" value="5"/>
</dbReference>
<accession>A0A380BHY5</accession>
<evidence type="ECO:0000313" key="4">
    <source>
        <dbReference type="EMBL" id="SUJ01279.1"/>
    </source>
</evidence>
<evidence type="ECO:0000256" key="2">
    <source>
        <dbReference type="ARBA" id="ARBA00023043"/>
    </source>
</evidence>
<protein>
    <submittedName>
        <fullName evidence="4">Ribulose-5-phosphate 4-epimerase and related epimerases and aldolases</fullName>
    </submittedName>
</protein>
<gene>
    <name evidence="4" type="ORF">NCTC11388_00743</name>
</gene>
<dbReference type="InterPro" id="IPR036770">
    <property type="entry name" value="Ankyrin_rpt-contain_sf"/>
</dbReference>
<dbReference type="PANTHER" id="PTHR24198">
    <property type="entry name" value="ANKYRIN REPEAT AND PROTEIN KINASE DOMAIN-CONTAINING PROTEIN"/>
    <property type="match status" value="1"/>
</dbReference>
<dbReference type="EMBL" id="UGYW01000002">
    <property type="protein sequence ID" value="SUJ01279.1"/>
    <property type="molecule type" value="Genomic_DNA"/>
</dbReference>
<dbReference type="Proteomes" id="UP000254893">
    <property type="component" value="Unassembled WGS sequence"/>
</dbReference>
<reference evidence="4 5" key="1">
    <citation type="submission" date="2018-06" db="EMBL/GenBank/DDBJ databases">
        <authorList>
            <consortium name="Pathogen Informatics"/>
            <person name="Doyle S."/>
        </authorList>
    </citation>
    <scope>NUCLEOTIDE SEQUENCE [LARGE SCALE GENOMIC DNA]</scope>
    <source>
        <strain evidence="4 5">NCTC11388</strain>
    </source>
</reference>
<sequence>MSLSVLEEYIETGNYQDLELLLRNDPDLVKQNTSHDISPLMLACYYNKTQIVQTILKYITSITIHEACAAGLTQHVEAIILQKPEIVDELSSQGFTPLGIATHFSREDIIRILLKNHADPNIPSQNGYNVYPLHAALNANNSTISKMLIEAGAYVNIAQSSRITPLHLAAQHGNIDLIIVLLENGADISVRNDMGLTAADMAADKGFKEISEILKV</sequence>
<proteinExistence type="predicted"/>
<dbReference type="SUPFAM" id="SSF48403">
    <property type="entry name" value="Ankyrin repeat"/>
    <property type="match status" value="1"/>
</dbReference>
<keyword evidence="2 3" id="KW-0040">ANK repeat</keyword>